<sequence length="530" mass="56840">MATPNTLSPSRHGADDSSKQVYEPSDRYAEVVPGQNAPSPLEQQPYDAPVPTHVYYDSQHKEPAAAYYHNVEGYAQQQQQQHYQHQAYHPAPNSPKVSASTPLTNNSDKAGQQGARKRPSWLVAAGVALVAALIAAAVSGIAVWKATESKGAGTGTGTCEATVGPDGRPNPTGGKNGDAVTCPAIMGTSVGGVDKAIRQNSGLAAVGWRTKDERYMQLFYQDADDNLMTSWFGSMFVNWTVPRKVAMRPGDKAMGGTPLAVSTIWFETNVVDEYMAQNQMNYLAPNGTVRGYNFRLIWPMGLPDGIMQTSYSASTQSSLSSLWPLQHYQDSDGAIFEVTQVNDRAKLTDVPNADKGTPLLALPVAAKHASKEVRLFYRNTDGNLALYERDSTGKATDATASLGIPIPADAKLAGFANARAATGPGINTFVLWQDGSRAGDNGGIRILTQTDGGKDWKGPASDPVFKDADVPTHVTCVNEGMGGSDIPGQLGVALTTSSDMNRCFFQAGRRLKQVWHDGKQWVDLGFVLMP</sequence>
<keyword evidence="2" id="KW-0472">Membrane</keyword>
<feature type="region of interest" description="Disordered" evidence="1">
    <location>
        <begin position="1"/>
        <end position="52"/>
    </location>
</feature>
<dbReference type="Gene3D" id="2.120.10.70">
    <property type="entry name" value="Fucose-specific lectin"/>
    <property type="match status" value="1"/>
</dbReference>
<dbReference type="AlphaFoldDB" id="A0AA97P8T0"/>
<feature type="transmembrane region" description="Helical" evidence="2">
    <location>
        <begin position="121"/>
        <end position="144"/>
    </location>
</feature>
<proteinExistence type="predicted"/>
<dbReference type="EMBL" id="JH793997">
    <property type="protein sequence ID" value="ELQ44084.1"/>
    <property type="molecule type" value="Genomic_DNA"/>
</dbReference>
<reference evidence="3" key="1">
    <citation type="journal article" date="2012" name="PLoS Genet.">
        <title>Comparative analysis of the genomes of two field isolates of the rice blast fungus Magnaporthe oryzae.</title>
        <authorList>
            <person name="Xue M."/>
            <person name="Yang J."/>
            <person name="Li Z."/>
            <person name="Hu S."/>
            <person name="Yao N."/>
            <person name="Dean R.A."/>
            <person name="Zhao W."/>
            <person name="Shen M."/>
            <person name="Zhang H."/>
            <person name="Li C."/>
            <person name="Liu L."/>
            <person name="Cao L."/>
            <person name="Xu X."/>
            <person name="Xing Y."/>
            <person name="Hsiang T."/>
            <person name="Zhang Z."/>
            <person name="Xu J.R."/>
            <person name="Peng Y.L."/>
        </authorList>
    </citation>
    <scope>NUCLEOTIDE SEQUENCE</scope>
    <source>
        <strain evidence="3">Y34</strain>
    </source>
</reference>
<protein>
    <recommendedName>
        <fullName evidence="4">Fucose-specific lectin</fullName>
    </recommendedName>
</protein>
<feature type="compositionally biased region" description="Polar residues" evidence="1">
    <location>
        <begin position="95"/>
        <end position="110"/>
    </location>
</feature>
<dbReference type="SMR" id="A0AA97P8T0"/>
<keyword evidence="2" id="KW-0812">Transmembrane</keyword>
<evidence type="ECO:0000256" key="1">
    <source>
        <dbReference type="SAM" id="MobiDB-lite"/>
    </source>
</evidence>
<organism evidence="3">
    <name type="scientific">Pyricularia oryzae (strain Y34)</name>
    <name type="common">Rice blast fungus</name>
    <name type="synonym">Magnaporthe oryzae</name>
    <dbReference type="NCBI Taxonomy" id="1143189"/>
    <lineage>
        <taxon>Eukaryota</taxon>
        <taxon>Fungi</taxon>
        <taxon>Dikarya</taxon>
        <taxon>Ascomycota</taxon>
        <taxon>Pezizomycotina</taxon>
        <taxon>Sordariomycetes</taxon>
        <taxon>Sordariomycetidae</taxon>
        <taxon>Magnaporthales</taxon>
        <taxon>Pyriculariaceae</taxon>
        <taxon>Pyricularia</taxon>
    </lineage>
</organism>
<dbReference type="Proteomes" id="UP000011086">
    <property type="component" value="Unassembled WGS sequence"/>
</dbReference>
<feature type="compositionally biased region" description="Low complexity" evidence="1">
    <location>
        <begin position="75"/>
        <end position="91"/>
    </location>
</feature>
<feature type="region of interest" description="Disordered" evidence="1">
    <location>
        <begin position="151"/>
        <end position="176"/>
    </location>
</feature>
<evidence type="ECO:0000256" key="2">
    <source>
        <dbReference type="SAM" id="Phobius"/>
    </source>
</evidence>
<feature type="compositionally biased region" description="Basic and acidic residues" evidence="1">
    <location>
        <begin position="12"/>
        <end position="29"/>
    </location>
</feature>
<dbReference type="SUPFAM" id="SSF89372">
    <property type="entry name" value="Fucose-specific lectin"/>
    <property type="match status" value="1"/>
</dbReference>
<keyword evidence="2" id="KW-1133">Transmembrane helix</keyword>
<gene>
    <name evidence="3" type="ORF">OOU_Y34scaffold00101g1</name>
</gene>
<name>A0AA97P8T0_PYRO3</name>
<evidence type="ECO:0000313" key="3">
    <source>
        <dbReference type="EMBL" id="ELQ44084.1"/>
    </source>
</evidence>
<feature type="region of interest" description="Disordered" evidence="1">
    <location>
        <begin position="75"/>
        <end position="115"/>
    </location>
</feature>
<evidence type="ECO:0008006" key="4">
    <source>
        <dbReference type="Google" id="ProtNLM"/>
    </source>
</evidence>
<accession>A0AA97P8T0</accession>